<sequence length="136" mass="14378">MTEPVQPAVRFFTVPALGVTPGYSHGAEVRGGRTVYLSGQIAVDAEGHTVGHGDFTAQARQVFENLKVALAAVGLTFDAVVKLTFFLTNFADLPQMRAVRDEYVNTAAPPASSAVQVTALVRPELLIEVEAVAVAP</sequence>
<keyword evidence="2" id="KW-0378">Hydrolase</keyword>
<evidence type="ECO:0000256" key="1">
    <source>
        <dbReference type="ARBA" id="ARBA00010552"/>
    </source>
</evidence>
<dbReference type="InterPro" id="IPR035959">
    <property type="entry name" value="RutC-like_sf"/>
</dbReference>
<dbReference type="PANTHER" id="PTHR11803">
    <property type="entry name" value="2-IMINOBUTANOATE/2-IMINOPROPANOATE DEAMINASE RIDA"/>
    <property type="match status" value="1"/>
</dbReference>
<dbReference type="SUPFAM" id="SSF55298">
    <property type="entry name" value="YjgF-like"/>
    <property type="match status" value="1"/>
</dbReference>
<dbReference type="RefSeq" id="WP_380037907.1">
    <property type="nucleotide sequence ID" value="NZ_JBHSEH010000005.1"/>
</dbReference>
<accession>A0ABV8XM37</accession>
<dbReference type="PANTHER" id="PTHR11803:SF58">
    <property type="entry name" value="PROTEIN HMF1-RELATED"/>
    <property type="match status" value="1"/>
</dbReference>
<dbReference type="CDD" id="cd00448">
    <property type="entry name" value="YjgF_YER057c_UK114_family"/>
    <property type="match status" value="1"/>
</dbReference>
<dbReference type="InterPro" id="IPR006175">
    <property type="entry name" value="YjgF/YER057c/UK114"/>
</dbReference>
<dbReference type="Pfam" id="PF01042">
    <property type="entry name" value="Ribonuc_L-PSP"/>
    <property type="match status" value="1"/>
</dbReference>
<comment type="caution">
    <text evidence="2">The sequence shown here is derived from an EMBL/GenBank/DDBJ whole genome shotgun (WGS) entry which is preliminary data.</text>
</comment>
<keyword evidence="3" id="KW-1185">Reference proteome</keyword>
<protein>
    <submittedName>
        <fullName evidence="2">RidA family protein</fullName>
        <ecNumber evidence="2">3.5.-.-</ecNumber>
    </submittedName>
</protein>
<gene>
    <name evidence="2" type="ORF">ACFOZ9_07135</name>
</gene>
<dbReference type="EC" id="3.5.-.-" evidence="2"/>
<dbReference type="Gene3D" id="3.30.1330.40">
    <property type="entry name" value="RutC-like"/>
    <property type="match status" value="1"/>
</dbReference>
<dbReference type="GO" id="GO:0016787">
    <property type="term" value="F:hydrolase activity"/>
    <property type="evidence" value="ECO:0007669"/>
    <property type="project" value="UniProtKB-KW"/>
</dbReference>
<proteinExistence type="inferred from homology"/>
<name>A0ABV8XM37_9DEIO</name>
<evidence type="ECO:0000313" key="2">
    <source>
        <dbReference type="EMBL" id="MFC4425984.1"/>
    </source>
</evidence>
<organism evidence="2 3">
    <name type="scientific">Deinococcus navajonensis</name>
    <dbReference type="NCBI Taxonomy" id="309884"/>
    <lineage>
        <taxon>Bacteria</taxon>
        <taxon>Thermotogati</taxon>
        <taxon>Deinococcota</taxon>
        <taxon>Deinococci</taxon>
        <taxon>Deinococcales</taxon>
        <taxon>Deinococcaceae</taxon>
        <taxon>Deinococcus</taxon>
    </lineage>
</organism>
<reference evidence="3" key="1">
    <citation type="journal article" date="2019" name="Int. J. Syst. Evol. Microbiol.">
        <title>The Global Catalogue of Microorganisms (GCM) 10K type strain sequencing project: providing services to taxonomists for standard genome sequencing and annotation.</title>
        <authorList>
            <consortium name="The Broad Institute Genomics Platform"/>
            <consortium name="The Broad Institute Genome Sequencing Center for Infectious Disease"/>
            <person name="Wu L."/>
            <person name="Ma J."/>
        </authorList>
    </citation>
    <scope>NUCLEOTIDE SEQUENCE [LARGE SCALE GENOMIC DNA]</scope>
    <source>
        <strain evidence="3">CCUG 56029</strain>
    </source>
</reference>
<dbReference type="EMBL" id="JBHSEH010000005">
    <property type="protein sequence ID" value="MFC4425984.1"/>
    <property type="molecule type" value="Genomic_DNA"/>
</dbReference>
<evidence type="ECO:0000313" key="3">
    <source>
        <dbReference type="Proteomes" id="UP001595998"/>
    </source>
</evidence>
<comment type="similarity">
    <text evidence="1">Belongs to the RutC family.</text>
</comment>
<dbReference type="Proteomes" id="UP001595998">
    <property type="component" value="Unassembled WGS sequence"/>
</dbReference>